<comment type="caution">
    <text evidence="5">The sequence shown here is derived from an EMBL/GenBank/DDBJ whole genome shotgun (WGS) entry which is preliminary data.</text>
</comment>
<feature type="domain" description="Saposin B-type" evidence="4">
    <location>
        <begin position="57"/>
        <end position="137"/>
    </location>
</feature>
<dbReference type="InterPro" id="IPR008139">
    <property type="entry name" value="SaposinB_dom"/>
</dbReference>
<sequence length="266" mass="29571">MLRNILLASFLIGSACAMHLEYLKIDSEELPGGNLISDISNDSVGQSEDLPVTKGQIPVVCWACKWVMKKVKKHLGDHEKAEKIKEKLKRGCDKIGLAKDVCKKMVDKNMDVLVDELSSDDDPATICTNAGLCKRDFKFYVKKILFCSHCFSACAIHLEYLKVDSDEELIDGSSDSVHLTEDLQIPEAQLPGACWACKWAMGKLKRHLGNNSSQDTIRQAVTSVCDAIGFLRFLCRKIINKYIDVLVEELSTTDNPARICSNIGIC</sequence>
<protein>
    <submittedName>
        <fullName evidence="5">Antimicrobial peptide NK-lysin-like isoform X1</fullName>
    </submittedName>
</protein>
<dbReference type="InterPro" id="IPR038847">
    <property type="entry name" value="Granulysin-like"/>
</dbReference>
<dbReference type="Proteomes" id="UP000727407">
    <property type="component" value="Unassembled WGS sequence"/>
</dbReference>
<feature type="chain" id="PRO_5035155113" evidence="3">
    <location>
        <begin position="18"/>
        <end position="266"/>
    </location>
</feature>
<dbReference type="PROSITE" id="PS50015">
    <property type="entry name" value="SAP_B"/>
    <property type="match status" value="2"/>
</dbReference>
<evidence type="ECO:0000256" key="1">
    <source>
        <dbReference type="ARBA" id="ARBA00023157"/>
    </source>
</evidence>
<gene>
    <name evidence="5" type="primary">nkl.3</name>
    <name evidence="5" type="ORF">DAT39_000712</name>
</gene>
<evidence type="ECO:0000313" key="5">
    <source>
        <dbReference type="EMBL" id="KAF5909683.1"/>
    </source>
</evidence>
<dbReference type="GO" id="GO:0016020">
    <property type="term" value="C:membrane"/>
    <property type="evidence" value="ECO:0007669"/>
    <property type="project" value="GOC"/>
</dbReference>
<evidence type="ECO:0000259" key="4">
    <source>
        <dbReference type="PROSITE" id="PS50015"/>
    </source>
</evidence>
<evidence type="ECO:0000313" key="6">
    <source>
        <dbReference type="Proteomes" id="UP000727407"/>
    </source>
</evidence>
<dbReference type="InterPro" id="IPR008373">
    <property type="entry name" value="Saposin"/>
</dbReference>
<feature type="non-terminal residue" evidence="5">
    <location>
        <position position="266"/>
    </location>
</feature>
<reference evidence="5" key="1">
    <citation type="submission" date="2020-07" db="EMBL/GenBank/DDBJ databases">
        <title>Clarias magur genome sequencing, assembly and annotation.</title>
        <authorList>
            <person name="Kushwaha B."/>
            <person name="Kumar R."/>
            <person name="Das P."/>
            <person name="Joshi C.G."/>
            <person name="Kumar D."/>
            <person name="Nagpure N.S."/>
            <person name="Pandey M."/>
            <person name="Agarwal S."/>
            <person name="Srivastava S."/>
            <person name="Singh M."/>
            <person name="Sahoo L."/>
            <person name="Jayasankar P."/>
            <person name="Meher P.K."/>
            <person name="Koringa P.G."/>
            <person name="Iquebal M.A."/>
            <person name="Das S.P."/>
            <person name="Bit A."/>
            <person name="Patnaik S."/>
            <person name="Patel N."/>
            <person name="Shah T.M."/>
            <person name="Hinsu A."/>
            <person name="Jena J.K."/>
        </authorList>
    </citation>
    <scope>NUCLEOTIDE SEQUENCE</scope>
    <source>
        <strain evidence="5">CIFAMagur01</strain>
        <tissue evidence="5">Testis</tissue>
    </source>
</reference>
<evidence type="ECO:0000256" key="3">
    <source>
        <dbReference type="SAM" id="SignalP"/>
    </source>
</evidence>
<dbReference type="GO" id="GO:0006665">
    <property type="term" value="P:sphingolipid metabolic process"/>
    <property type="evidence" value="ECO:0007669"/>
    <property type="project" value="InterPro"/>
</dbReference>
<organism evidence="5 6">
    <name type="scientific">Clarias magur</name>
    <name type="common">Asian catfish</name>
    <name type="synonym">Macropteronotus magur</name>
    <dbReference type="NCBI Taxonomy" id="1594786"/>
    <lineage>
        <taxon>Eukaryota</taxon>
        <taxon>Metazoa</taxon>
        <taxon>Chordata</taxon>
        <taxon>Craniata</taxon>
        <taxon>Vertebrata</taxon>
        <taxon>Euteleostomi</taxon>
        <taxon>Actinopterygii</taxon>
        <taxon>Neopterygii</taxon>
        <taxon>Teleostei</taxon>
        <taxon>Ostariophysi</taxon>
        <taxon>Siluriformes</taxon>
        <taxon>Clariidae</taxon>
        <taxon>Clarias</taxon>
    </lineage>
</organism>
<name>A0A8J4XHH7_CLAMG</name>
<evidence type="ECO:0000256" key="2">
    <source>
        <dbReference type="ARBA" id="ARBA00023180"/>
    </source>
</evidence>
<keyword evidence="1" id="KW-1015">Disulfide bond</keyword>
<dbReference type="EMBL" id="QNUK01000003">
    <property type="protein sequence ID" value="KAF5909683.1"/>
    <property type="molecule type" value="Genomic_DNA"/>
</dbReference>
<dbReference type="SMART" id="SM00741">
    <property type="entry name" value="SapB"/>
    <property type="match status" value="2"/>
</dbReference>
<dbReference type="Gene3D" id="1.10.225.10">
    <property type="entry name" value="Saposin-like"/>
    <property type="match status" value="2"/>
</dbReference>
<dbReference type="GO" id="GO:0042742">
    <property type="term" value="P:defense response to bacterium"/>
    <property type="evidence" value="ECO:0007669"/>
    <property type="project" value="InterPro"/>
</dbReference>
<dbReference type="PRINTS" id="PR01797">
    <property type="entry name" value="SAPOSIN"/>
</dbReference>
<dbReference type="InterPro" id="IPR008138">
    <property type="entry name" value="SapB_2"/>
</dbReference>
<dbReference type="Pfam" id="PF05184">
    <property type="entry name" value="SapB_1"/>
    <property type="match status" value="2"/>
</dbReference>
<dbReference type="PANTHER" id="PTHR15541">
    <property type="entry name" value="GRANULYSIN RELATED"/>
    <property type="match status" value="1"/>
</dbReference>
<dbReference type="PANTHER" id="PTHR15541:SF2">
    <property type="entry name" value="GRANULYSIN"/>
    <property type="match status" value="1"/>
</dbReference>
<accession>A0A8J4XHH7</accession>
<dbReference type="Pfam" id="PF03489">
    <property type="entry name" value="SapB_2"/>
    <property type="match status" value="2"/>
</dbReference>
<feature type="signal peptide" evidence="3">
    <location>
        <begin position="1"/>
        <end position="17"/>
    </location>
</feature>
<keyword evidence="6" id="KW-1185">Reference proteome</keyword>
<dbReference type="SUPFAM" id="SSF47862">
    <property type="entry name" value="Saposin"/>
    <property type="match status" value="2"/>
</dbReference>
<dbReference type="InterPro" id="IPR011001">
    <property type="entry name" value="Saposin-like"/>
</dbReference>
<dbReference type="OrthoDB" id="69496at2759"/>
<proteinExistence type="predicted"/>
<keyword evidence="2" id="KW-0325">Glycoprotein</keyword>
<dbReference type="InterPro" id="IPR007856">
    <property type="entry name" value="SapB_1"/>
</dbReference>
<dbReference type="AlphaFoldDB" id="A0A8J4XHH7"/>
<dbReference type="PROSITE" id="PS51257">
    <property type="entry name" value="PROKAR_LIPOPROTEIN"/>
    <property type="match status" value="1"/>
</dbReference>
<keyword evidence="3" id="KW-0732">Signal</keyword>
<feature type="domain" description="Saposin B-type" evidence="4">
    <location>
        <begin position="190"/>
        <end position="266"/>
    </location>
</feature>
<dbReference type="GO" id="GO:0005764">
    <property type="term" value="C:lysosome"/>
    <property type="evidence" value="ECO:0007669"/>
    <property type="project" value="InterPro"/>
</dbReference>